<feature type="region of interest" description="Disordered" evidence="1">
    <location>
        <begin position="1"/>
        <end position="24"/>
    </location>
</feature>
<dbReference type="GeneID" id="28983253"/>
<keyword evidence="3" id="KW-1185">Reference proteome</keyword>
<sequence length="631" mass="68245">MSRSTSFPPAKRPRIDKSSSPFLSSSGDLTAMDIAPISLGNGNPGRASVHGLGGWRKNGRPVPHDILLLIARYLGDMQDEGDVQARLTLAAMMRVSSDGFDAAARALYHSITITRDSFSNMLGGNDIEHSKLFEHPITFPTRDSVVRKLGLFQWVKHMHIEELPNEQAVSDLLEAFHVACSQPASAVSCQQVLRGRLFPRLEGVSFSPKVFLNHHSAPPLGPEYKGRMHRFLTLLRRESAPTHMCLELPTPGDIAVYKRRHRGAERPCPPPEPINPDLMAVGGGPAVAPSAHENSLVHADQAEWPTTLARAWDIKTISVHNVRFTGSIYRTIVPLQCERLRLFGVDSPCSATCDDGTCSHCDLRWSRAATLVQGLCKSPANFKVVEIANIGAGYPLTCRCVDKYANAIAALKESMHSRALGATWTLETPHCAVAAACVCCGAHVAQTGDTGDGVDTGSLTPDPYCTDMHPWERSFRPEPVAGLLLGMPAVGVPAPHGPVNLAALVPGWIPPAGLAPGAHPVFDENHDDNDEQEDEPVEEEEGEAYPALAFAHTHFGSHIPHTPFHHQTQPTATQVQQGVALNLQALQAAASVWAQAADAWEEAAGAWEEHLHEQGAAVQPDLDETAPDHEE</sequence>
<dbReference type="AlphaFoldDB" id="A0A0J0XS64"/>
<organism evidence="2 3">
    <name type="scientific">Cutaneotrichosporon oleaginosum</name>
    <dbReference type="NCBI Taxonomy" id="879819"/>
    <lineage>
        <taxon>Eukaryota</taxon>
        <taxon>Fungi</taxon>
        <taxon>Dikarya</taxon>
        <taxon>Basidiomycota</taxon>
        <taxon>Agaricomycotina</taxon>
        <taxon>Tremellomycetes</taxon>
        <taxon>Trichosporonales</taxon>
        <taxon>Trichosporonaceae</taxon>
        <taxon>Cutaneotrichosporon</taxon>
    </lineage>
</organism>
<name>A0A0J0XS64_9TREE</name>
<feature type="region of interest" description="Disordered" evidence="1">
    <location>
        <begin position="515"/>
        <end position="542"/>
    </location>
</feature>
<reference evidence="2 3" key="1">
    <citation type="submission" date="2015-03" db="EMBL/GenBank/DDBJ databases">
        <title>Genomics and transcriptomics of the oil-accumulating basidiomycete yeast T. oleaginosus allow insights into substrate utilization and the diverse evolutionary trajectories of mating systems in fungi.</title>
        <authorList>
            <consortium name="DOE Joint Genome Institute"/>
            <person name="Kourist R."/>
            <person name="Kracht O."/>
            <person name="Bracharz F."/>
            <person name="Lipzen A."/>
            <person name="Nolan M."/>
            <person name="Ohm R."/>
            <person name="Grigoriev I."/>
            <person name="Sun S."/>
            <person name="Heitman J."/>
            <person name="Bruck T."/>
            <person name="Nowrousian M."/>
        </authorList>
    </citation>
    <scope>NUCLEOTIDE SEQUENCE [LARGE SCALE GENOMIC DNA]</scope>
    <source>
        <strain evidence="2 3">IBC0246</strain>
    </source>
</reference>
<evidence type="ECO:0000313" key="3">
    <source>
        <dbReference type="Proteomes" id="UP000053611"/>
    </source>
</evidence>
<feature type="compositionally biased region" description="Acidic residues" evidence="1">
    <location>
        <begin position="525"/>
        <end position="542"/>
    </location>
</feature>
<dbReference type="RefSeq" id="XP_018280396.1">
    <property type="nucleotide sequence ID" value="XM_018422650.1"/>
</dbReference>
<accession>A0A0J0XS64</accession>
<dbReference type="Proteomes" id="UP000053611">
    <property type="component" value="Unassembled WGS sequence"/>
</dbReference>
<protein>
    <submittedName>
        <fullName evidence="2">Uncharacterized protein</fullName>
    </submittedName>
</protein>
<dbReference type="EMBL" id="KQ087191">
    <property type="protein sequence ID" value="KLT43905.1"/>
    <property type="molecule type" value="Genomic_DNA"/>
</dbReference>
<proteinExistence type="predicted"/>
<gene>
    <name evidence="2" type="ORF">CC85DRAFT_284185</name>
</gene>
<evidence type="ECO:0000313" key="2">
    <source>
        <dbReference type="EMBL" id="KLT43905.1"/>
    </source>
</evidence>
<evidence type="ECO:0000256" key="1">
    <source>
        <dbReference type="SAM" id="MobiDB-lite"/>
    </source>
</evidence>